<dbReference type="InterPro" id="IPR030678">
    <property type="entry name" value="Peptide/Ni-bd"/>
</dbReference>
<dbReference type="Pfam" id="PF00496">
    <property type="entry name" value="SBP_bac_5"/>
    <property type="match status" value="1"/>
</dbReference>
<evidence type="ECO:0000256" key="1">
    <source>
        <dbReference type="ARBA" id="ARBA00005695"/>
    </source>
</evidence>
<dbReference type="Proteomes" id="UP001316184">
    <property type="component" value="Chromosome"/>
</dbReference>
<dbReference type="CDD" id="cd08512">
    <property type="entry name" value="PBP2_NikA_DppA_OppA_like_7"/>
    <property type="match status" value="1"/>
</dbReference>
<evidence type="ECO:0000313" key="7">
    <source>
        <dbReference type="Proteomes" id="UP001316184"/>
    </source>
</evidence>
<dbReference type="PANTHER" id="PTHR30290">
    <property type="entry name" value="PERIPLASMIC BINDING COMPONENT OF ABC TRANSPORTER"/>
    <property type="match status" value="1"/>
</dbReference>
<dbReference type="InterPro" id="IPR000914">
    <property type="entry name" value="SBP_5_dom"/>
</dbReference>
<evidence type="ECO:0000313" key="6">
    <source>
        <dbReference type="EMBL" id="UUP13265.1"/>
    </source>
</evidence>
<evidence type="ECO:0000256" key="4">
    <source>
        <dbReference type="SAM" id="SignalP"/>
    </source>
</evidence>
<name>A0ABY5M515_9ACTN</name>
<dbReference type="Gene3D" id="3.90.76.10">
    <property type="entry name" value="Dipeptide-binding Protein, Domain 1"/>
    <property type="match status" value="1"/>
</dbReference>
<keyword evidence="3 4" id="KW-0732">Signal</keyword>
<evidence type="ECO:0000256" key="3">
    <source>
        <dbReference type="ARBA" id="ARBA00022729"/>
    </source>
</evidence>
<dbReference type="PANTHER" id="PTHR30290:SF9">
    <property type="entry name" value="OLIGOPEPTIDE-BINDING PROTEIN APPA"/>
    <property type="match status" value="1"/>
</dbReference>
<evidence type="ECO:0000256" key="2">
    <source>
        <dbReference type="ARBA" id="ARBA00022448"/>
    </source>
</evidence>
<gene>
    <name evidence="6" type="ORF">NQV15_15625</name>
</gene>
<feature type="chain" id="PRO_5046368482" evidence="4">
    <location>
        <begin position="23"/>
        <end position="537"/>
    </location>
</feature>
<dbReference type="Gene3D" id="3.40.190.10">
    <property type="entry name" value="Periplasmic binding protein-like II"/>
    <property type="match status" value="1"/>
</dbReference>
<dbReference type="Gene3D" id="3.10.105.10">
    <property type="entry name" value="Dipeptide-binding Protein, Domain 3"/>
    <property type="match status" value="1"/>
</dbReference>
<keyword evidence="2" id="KW-0813">Transport</keyword>
<organism evidence="6 7">
    <name type="scientific">Aeromicrobium wangtongii</name>
    <dbReference type="NCBI Taxonomy" id="2969247"/>
    <lineage>
        <taxon>Bacteria</taxon>
        <taxon>Bacillati</taxon>
        <taxon>Actinomycetota</taxon>
        <taxon>Actinomycetes</taxon>
        <taxon>Propionibacteriales</taxon>
        <taxon>Nocardioidaceae</taxon>
        <taxon>Aeromicrobium</taxon>
    </lineage>
</organism>
<comment type="similarity">
    <text evidence="1">Belongs to the bacterial solute-binding protein 5 family.</text>
</comment>
<feature type="signal peptide" evidence="4">
    <location>
        <begin position="1"/>
        <end position="22"/>
    </location>
</feature>
<proteinExistence type="inferred from homology"/>
<dbReference type="EMBL" id="CP102173">
    <property type="protein sequence ID" value="UUP13265.1"/>
    <property type="molecule type" value="Genomic_DNA"/>
</dbReference>
<reference evidence="6 7" key="1">
    <citation type="submission" date="2022-08" db="EMBL/GenBank/DDBJ databases">
        <title>novel species in genus Aeromicrobium.</title>
        <authorList>
            <person name="Ye L."/>
        </authorList>
    </citation>
    <scope>NUCLEOTIDE SEQUENCE [LARGE SCALE GENOMIC DNA]</scope>
    <source>
        <strain evidence="7">zg-Y1379</strain>
    </source>
</reference>
<accession>A0ABY5M515</accession>
<evidence type="ECO:0000259" key="5">
    <source>
        <dbReference type="Pfam" id="PF00496"/>
    </source>
</evidence>
<sequence length="537" mass="58507">MRSKFTRPLGVLAVSAAMLALAACGGGSSDGESKGGDTSLKMAWANVPAQLDPMVYTGNTVVYATDATLSGLLEYDYSKASDNKVIATDELVPALAESFEPNEDRTQFTFKLRKGVKSQYGNELTADDVVWTFERFASNPTSIQANSLMGPANVDAKNAVEKIDDYTIRYNLSAPSSISLSILAYPLMGILDSTEVKKHATADDPYAGKWLATNSAGFGPYMLESLKPGEEIKLKQNPNYWDKKPYFKDILIKNVPDGAARAQLLMAGEVDLISEPPIDQLKKIESNDATKVNVQPDTNRHNFNLSMKDPDLKKPEVRKAINMAIDRESIASSIYQGYAKAAWTPVPSNMLADQEPMIEYNPDEAKKLLADAGYADGLDFEISISSERPGPYAENIARLIQSDLKKIGVTVSIKNIPSPADFEQAVTAQSMQAYLYSDRPSQPDPGFSMFLYNASKSALNKVGFANPEFDALVAGTLKLDKGEERDAIIEDALQMLRDNQPIFSLVEMPDITGEASDLGGRISVPSGGYSYSSLTRE</sequence>
<protein>
    <submittedName>
        <fullName evidence="6">ABC transporter substrate-binding protein</fullName>
    </submittedName>
</protein>
<dbReference type="SUPFAM" id="SSF53850">
    <property type="entry name" value="Periplasmic binding protein-like II"/>
    <property type="match status" value="1"/>
</dbReference>
<dbReference type="PROSITE" id="PS51257">
    <property type="entry name" value="PROKAR_LIPOPROTEIN"/>
    <property type="match status" value="1"/>
</dbReference>
<feature type="domain" description="Solute-binding protein family 5" evidence="5">
    <location>
        <begin position="90"/>
        <end position="455"/>
    </location>
</feature>
<dbReference type="RefSeq" id="WP_232400408.1">
    <property type="nucleotide sequence ID" value="NZ_CP102173.1"/>
</dbReference>
<dbReference type="PIRSF" id="PIRSF002741">
    <property type="entry name" value="MppA"/>
    <property type="match status" value="1"/>
</dbReference>
<dbReference type="InterPro" id="IPR039424">
    <property type="entry name" value="SBP_5"/>
</dbReference>
<keyword evidence="7" id="KW-1185">Reference proteome</keyword>